<evidence type="ECO:0000313" key="4">
    <source>
        <dbReference type="EMBL" id="KAK6928245.1"/>
    </source>
</evidence>
<dbReference type="PROSITE" id="PS50157">
    <property type="entry name" value="ZINC_FINGER_C2H2_2"/>
    <property type="match status" value="1"/>
</dbReference>
<reference evidence="4 5" key="1">
    <citation type="submission" date="2023-12" db="EMBL/GenBank/DDBJ databases">
        <title>A high-quality genome assembly for Dillenia turbinata (Dilleniales).</title>
        <authorList>
            <person name="Chanderbali A."/>
        </authorList>
    </citation>
    <scope>NUCLEOTIDE SEQUENCE [LARGE SCALE GENOMIC DNA]</scope>
    <source>
        <strain evidence="4">LSX21</strain>
        <tissue evidence="4">Leaf</tissue>
    </source>
</reference>
<evidence type="ECO:0000256" key="2">
    <source>
        <dbReference type="SAM" id="MobiDB-lite"/>
    </source>
</evidence>
<organism evidence="4 5">
    <name type="scientific">Dillenia turbinata</name>
    <dbReference type="NCBI Taxonomy" id="194707"/>
    <lineage>
        <taxon>Eukaryota</taxon>
        <taxon>Viridiplantae</taxon>
        <taxon>Streptophyta</taxon>
        <taxon>Embryophyta</taxon>
        <taxon>Tracheophyta</taxon>
        <taxon>Spermatophyta</taxon>
        <taxon>Magnoliopsida</taxon>
        <taxon>eudicotyledons</taxon>
        <taxon>Gunneridae</taxon>
        <taxon>Pentapetalae</taxon>
        <taxon>Dilleniales</taxon>
        <taxon>Dilleniaceae</taxon>
        <taxon>Dillenia</taxon>
    </lineage>
</organism>
<dbReference type="AlphaFoldDB" id="A0AAN8ZAH6"/>
<dbReference type="GO" id="GO:0005634">
    <property type="term" value="C:nucleus"/>
    <property type="evidence" value="ECO:0007669"/>
    <property type="project" value="TreeGrafter"/>
</dbReference>
<dbReference type="InterPro" id="IPR044299">
    <property type="entry name" value="GIS3/ZFP5/ZFP6"/>
</dbReference>
<dbReference type="PANTHER" id="PTHR46353:SF5">
    <property type="entry name" value="ZINC FINGER PROTEIN 5"/>
    <property type="match status" value="1"/>
</dbReference>
<dbReference type="GO" id="GO:0009736">
    <property type="term" value="P:cytokinin-activated signaling pathway"/>
    <property type="evidence" value="ECO:0007669"/>
    <property type="project" value="TreeGrafter"/>
</dbReference>
<dbReference type="Pfam" id="PF13912">
    <property type="entry name" value="zf-C2H2_6"/>
    <property type="match status" value="1"/>
</dbReference>
<dbReference type="GO" id="GO:0010090">
    <property type="term" value="P:trichome morphogenesis"/>
    <property type="evidence" value="ECO:0007669"/>
    <property type="project" value="InterPro"/>
</dbReference>
<proteinExistence type="predicted"/>
<feature type="domain" description="C2H2-type" evidence="3">
    <location>
        <begin position="88"/>
        <end position="115"/>
    </location>
</feature>
<gene>
    <name evidence="4" type="ORF">RJ641_006836</name>
</gene>
<dbReference type="SUPFAM" id="SSF57667">
    <property type="entry name" value="beta-beta-alpha zinc fingers"/>
    <property type="match status" value="1"/>
</dbReference>
<dbReference type="Gene3D" id="3.30.160.60">
    <property type="entry name" value="Classic Zinc Finger"/>
    <property type="match status" value="1"/>
</dbReference>
<dbReference type="InterPro" id="IPR013087">
    <property type="entry name" value="Znf_C2H2_type"/>
</dbReference>
<comment type="caution">
    <text evidence="4">The sequence shown here is derived from an EMBL/GenBank/DDBJ whole genome shotgun (WGS) entry which is preliminary data.</text>
</comment>
<evidence type="ECO:0000313" key="5">
    <source>
        <dbReference type="Proteomes" id="UP001370490"/>
    </source>
</evidence>
<dbReference type="GO" id="GO:0003700">
    <property type="term" value="F:DNA-binding transcription factor activity"/>
    <property type="evidence" value="ECO:0007669"/>
    <property type="project" value="TreeGrafter"/>
</dbReference>
<sequence>MENEDLKQDFLAPDSITAGHGDDNCIGSQAKRKKLRLFGFDVDTCVDHPRGSEESEEGDQSAGHPIVSLTKADLAEEKVHLLQKDKKYECPYCLKEFLSSQALGGHQNAHKKERLKEKRTQLEARKASVVRFYLQSIQSPSCV</sequence>
<keyword evidence="1" id="KW-0863">Zinc-finger</keyword>
<dbReference type="InterPro" id="IPR036236">
    <property type="entry name" value="Znf_C2H2_sf"/>
</dbReference>
<accession>A0AAN8ZAH6</accession>
<dbReference type="GO" id="GO:0000976">
    <property type="term" value="F:transcription cis-regulatory region binding"/>
    <property type="evidence" value="ECO:0007669"/>
    <property type="project" value="TreeGrafter"/>
</dbReference>
<dbReference type="PANTHER" id="PTHR46353">
    <property type="entry name" value="ZINC FINGER PROTEIN 5"/>
    <property type="match status" value="1"/>
</dbReference>
<dbReference type="GO" id="GO:0009740">
    <property type="term" value="P:gibberellic acid mediated signaling pathway"/>
    <property type="evidence" value="ECO:0007669"/>
    <property type="project" value="TreeGrafter"/>
</dbReference>
<dbReference type="Proteomes" id="UP001370490">
    <property type="component" value="Unassembled WGS sequence"/>
</dbReference>
<dbReference type="PROSITE" id="PS00028">
    <property type="entry name" value="ZINC_FINGER_C2H2_1"/>
    <property type="match status" value="1"/>
</dbReference>
<keyword evidence="5" id="KW-1185">Reference proteome</keyword>
<keyword evidence="1" id="KW-0479">Metal-binding</keyword>
<name>A0AAN8ZAH6_9MAGN</name>
<protein>
    <recommendedName>
        <fullName evidence="3">C2H2-type domain-containing protein</fullName>
    </recommendedName>
</protein>
<keyword evidence="1" id="KW-0862">Zinc</keyword>
<feature type="region of interest" description="Disordered" evidence="2">
    <location>
        <begin position="1"/>
        <end position="25"/>
    </location>
</feature>
<dbReference type="EMBL" id="JBAMMX010000014">
    <property type="protein sequence ID" value="KAK6928245.1"/>
    <property type="molecule type" value="Genomic_DNA"/>
</dbReference>
<evidence type="ECO:0000259" key="3">
    <source>
        <dbReference type="PROSITE" id="PS50157"/>
    </source>
</evidence>
<dbReference type="GO" id="GO:0008270">
    <property type="term" value="F:zinc ion binding"/>
    <property type="evidence" value="ECO:0007669"/>
    <property type="project" value="UniProtKB-KW"/>
</dbReference>
<evidence type="ECO:0000256" key="1">
    <source>
        <dbReference type="PROSITE-ProRule" id="PRU00042"/>
    </source>
</evidence>